<dbReference type="SUPFAM" id="SSF101690">
    <property type="entry name" value="PAZ domain"/>
    <property type="match status" value="1"/>
</dbReference>
<feature type="compositionally biased region" description="Gly residues" evidence="5">
    <location>
        <begin position="26"/>
        <end position="42"/>
    </location>
</feature>
<keyword evidence="2" id="KW-0678">Repressor</keyword>
<comment type="caution">
    <text evidence="8">The sequence shown here is derived from an EMBL/GenBank/DDBJ whole genome shotgun (WGS) entry which is preliminary data.</text>
</comment>
<dbReference type="GO" id="GO:0051607">
    <property type="term" value="P:defense response to virus"/>
    <property type="evidence" value="ECO:0007669"/>
    <property type="project" value="UniProtKB-ARBA"/>
</dbReference>
<accession>A0AAV6L569</accession>
<dbReference type="InterPro" id="IPR036085">
    <property type="entry name" value="PAZ_dom_sf"/>
</dbReference>
<dbReference type="InterPro" id="IPR014811">
    <property type="entry name" value="ArgoL1"/>
</dbReference>
<dbReference type="SUPFAM" id="SSF53098">
    <property type="entry name" value="Ribonuclease H-like"/>
    <property type="match status" value="1"/>
</dbReference>
<dbReference type="GO" id="GO:0031047">
    <property type="term" value="P:regulatory ncRNA-mediated gene silencing"/>
    <property type="evidence" value="ECO:0007669"/>
    <property type="project" value="UniProtKB-KW"/>
</dbReference>
<organism evidence="8 9">
    <name type="scientific">Rhododendron griersonianum</name>
    <dbReference type="NCBI Taxonomy" id="479676"/>
    <lineage>
        <taxon>Eukaryota</taxon>
        <taxon>Viridiplantae</taxon>
        <taxon>Streptophyta</taxon>
        <taxon>Embryophyta</taxon>
        <taxon>Tracheophyta</taxon>
        <taxon>Spermatophyta</taxon>
        <taxon>Magnoliopsida</taxon>
        <taxon>eudicotyledons</taxon>
        <taxon>Gunneridae</taxon>
        <taxon>Pentapetalae</taxon>
        <taxon>asterids</taxon>
        <taxon>Ericales</taxon>
        <taxon>Ericaceae</taxon>
        <taxon>Ericoideae</taxon>
        <taxon>Rhodoreae</taxon>
        <taxon>Rhododendron</taxon>
    </lineage>
</organism>
<evidence type="ECO:0000256" key="2">
    <source>
        <dbReference type="ARBA" id="ARBA00022491"/>
    </source>
</evidence>
<dbReference type="CDD" id="cd04657">
    <property type="entry name" value="Piwi_ago-like"/>
    <property type="match status" value="1"/>
</dbReference>
<reference evidence="8" key="1">
    <citation type="submission" date="2020-08" db="EMBL/GenBank/DDBJ databases">
        <title>Plant Genome Project.</title>
        <authorList>
            <person name="Zhang R.-G."/>
        </authorList>
    </citation>
    <scope>NUCLEOTIDE SEQUENCE</scope>
    <source>
        <strain evidence="8">WSP0</strain>
        <tissue evidence="8">Leaf</tissue>
    </source>
</reference>
<dbReference type="InterPro" id="IPR012337">
    <property type="entry name" value="RNaseH-like_sf"/>
</dbReference>
<evidence type="ECO:0000259" key="6">
    <source>
        <dbReference type="PROSITE" id="PS50821"/>
    </source>
</evidence>
<dbReference type="Pfam" id="PF02170">
    <property type="entry name" value="PAZ"/>
    <property type="match status" value="1"/>
</dbReference>
<dbReference type="PROSITE" id="PS50822">
    <property type="entry name" value="PIWI"/>
    <property type="match status" value="1"/>
</dbReference>
<evidence type="ECO:0000313" key="9">
    <source>
        <dbReference type="Proteomes" id="UP000823749"/>
    </source>
</evidence>
<dbReference type="Proteomes" id="UP000823749">
    <property type="component" value="Chromosome 3"/>
</dbReference>
<dbReference type="Pfam" id="PF08699">
    <property type="entry name" value="ArgoL1"/>
    <property type="match status" value="1"/>
</dbReference>
<evidence type="ECO:0000256" key="5">
    <source>
        <dbReference type="SAM" id="MobiDB-lite"/>
    </source>
</evidence>
<dbReference type="InterPro" id="IPR036397">
    <property type="entry name" value="RNaseH_sf"/>
</dbReference>
<feature type="compositionally biased region" description="Gly residues" evidence="5">
    <location>
        <begin position="155"/>
        <end position="169"/>
    </location>
</feature>
<dbReference type="Gene3D" id="3.40.50.2300">
    <property type="match status" value="1"/>
</dbReference>
<feature type="domain" description="Piwi" evidence="7">
    <location>
        <begin position="737"/>
        <end position="1040"/>
    </location>
</feature>
<evidence type="ECO:0000256" key="1">
    <source>
        <dbReference type="ARBA" id="ARBA00008201"/>
    </source>
</evidence>
<evidence type="ECO:0000256" key="3">
    <source>
        <dbReference type="ARBA" id="ARBA00023158"/>
    </source>
</evidence>
<dbReference type="PANTHER" id="PTHR22891">
    <property type="entry name" value="EUKARYOTIC TRANSLATION INITIATION FACTOR 2C"/>
    <property type="match status" value="1"/>
</dbReference>
<dbReference type="PROSITE" id="PS50821">
    <property type="entry name" value="PAZ"/>
    <property type="match status" value="1"/>
</dbReference>
<dbReference type="EMBL" id="JACTNZ010000003">
    <property type="protein sequence ID" value="KAG5559359.1"/>
    <property type="molecule type" value="Genomic_DNA"/>
</dbReference>
<name>A0AAV6L569_9ERIC</name>
<dbReference type="CDD" id="cd02846">
    <property type="entry name" value="PAZ_argonaute_like"/>
    <property type="match status" value="1"/>
</dbReference>
<evidence type="ECO:0000256" key="4">
    <source>
        <dbReference type="ARBA" id="ARBA00023274"/>
    </source>
</evidence>
<evidence type="ECO:0008006" key="10">
    <source>
        <dbReference type="Google" id="ProtNLM"/>
    </source>
</evidence>
<dbReference type="InterPro" id="IPR045246">
    <property type="entry name" value="Piwi_ago-like"/>
</dbReference>
<sequence length="1079" mass="119253">MDRNSYNNNNRGTGNTGRGRGRGRNGDGGGRGGGTGWGGPAQSGGQQWADRSGGQVAPGGGSYRPQQQQTGGQMGHGGGSYRPQQQQQQNGGQGVGPARAESVGGGGGVWSGRPGLHTQSQSQALLPGGSYRPQQQQNGGQGVGPTRGQEIEVNGSGGHGSGRGGGGVWSGRPGLHTQATAQSQPRPLPGLHTQATTQSEPRALPDIESLLISAKKPPLALSEETENRIVPINRPDRGGTVAAGEVGLLANHFLVSFKPEGTILHYDVNVEPQMSRGPQRTKNFIPKMDHRRILDKLFSDDRTRLPDQKTAYDGRRFIFSKVPLPIGQFGGEDMENHRSPIFTTTLVNVLSCAKLQDYISGNHRDDPRDILQGMDLVMKENPSSQRISVGRSFYSYQFRQSDDLKCGVAAFRGFQQSLKPTSQGLALCLDHEAMPFCKQISVIDFLKEHVRGFREVKDVLKLKKDVEKALRGLKVYVTHRDTKQKFQIAGLSDRRTRDISFPLEDLEQKGPPRKIGLLEYFWEKYKKKILFDDIPSLDLGKANYVPMEFCTLVEGQRYPKEKLPRDKGLLLKKISMPPPEERKSIICEIVQAKDGPCGNVVRNFEIAVDKKMTRVVGRVLAPPALKLRTPTGKPRLIRVNRDRGCQWNLLGNSVVEGKPLKRWALIDFTESNCSRLKADHFKKNLINKCSDLGIPVMEPVVSRLRGMSDLSSVFETQELLDSVVKEANGKCNGRLQLFVCVMSEKNEGKKILKWVCETKIGIMTQCCLVSHANNSNDRESDQYLANLALKINAKLGGINVELAERLPGFPGEEHVMFIGADVNHPGPGNTTCPSFAAVVATTNWPAVSRCVTRICPQEHRNERIVDFGATCLDLVNTYARLNKVKPKKIVVFRDGVSEGQFDMVLNKELQDMKSAIYEDDYRPTITLIVAQKRHLTRIFVENEKDAGRSGNVPPGTVVDTKIVHPFNFDFYLCSQYGVIGTSKAAHYTVLWDEHNFTSDQIQKLVYHLCFTSARCTKPVSLVPPVFYADLVAYRGRMYHEAAMELQPQTAASSSSTSAALLNEGLYKVHPDLKNEMFFV</sequence>
<dbReference type="GO" id="GO:1990904">
    <property type="term" value="C:ribonucleoprotein complex"/>
    <property type="evidence" value="ECO:0007669"/>
    <property type="project" value="UniProtKB-KW"/>
</dbReference>
<dbReference type="GO" id="GO:0003723">
    <property type="term" value="F:RNA binding"/>
    <property type="evidence" value="ECO:0007669"/>
    <property type="project" value="InterPro"/>
</dbReference>
<evidence type="ECO:0000313" key="8">
    <source>
        <dbReference type="EMBL" id="KAG5559359.1"/>
    </source>
</evidence>
<feature type="compositionally biased region" description="Low complexity" evidence="5">
    <location>
        <begin position="81"/>
        <end position="102"/>
    </location>
</feature>
<keyword evidence="3" id="KW-0943">RNA-mediated gene silencing</keyword>
<gene>
    <name evidence="8" type="ORF">RHGRI_009038</name>
</gene>
<dbReference type="Pfam" id="PF16486">
    <property type="entry name" value="ArgoN"/>
    <property type="match status" value="1"/>
</dbReference>
<dbReference type="InterPro" id="IPR032474">
    <property type="entry name" value="Argonaute_N"/>
</dbReference>
<feature type="domain" description="PAZ" evidence="6">
    <location>
        <begin position="455"/>
        <end position="554"/>
    </location>
</feature>
<keyword evidence="9" id="KW-1185">Reference proteome</keyword>
<dbReference type="SMART" id="SM01163">
    <property type="entry name" value="DUF1785"/>
    <property type="match status" value="1"/>
</dbReference>
<protein>
    <recommendedName>
        <fullName evidence="10">Protein argonaute 2-like</fullName>
    </recommendedName>
</protein>
<dbReference type="AlphaFoldDB" id="A0AAV6L569"/>
<comment type="similarity">
    <text evidence="1">Belongs to the argonaute family. Ago subfamily.</text>
</comment>
<dbReference type="InterPro" id="IPR003100">
    <property type="entry name" value="PAZ_dom"/>
</dbReference>
<dbReference type="Gene3D" id="2.170.260.10">
    <property type="entry name" value="paz domain"/>
    <property type="match status" value="1"/>
</dbReference>
<dbReference type="SMART" id="SM00950">
    <property type="entry name" value="Piwi"/>
    <property type="match status" value="1"/>
</dbReference>
<dbReference type="InterPro" id="IPR003165">
    <property type="entry name" value="Piwi"/>
</dbReference>
<dbReference type="Gene3D" id="3.30.420.10">
    <property type="entry name" value="Ribonuclease H-like superfamily/Ribonuclease H"/>
    <property type="match status" value="1"/>
</dbReference>
<dbReference type="Pfam" id="PF02171">
    <property type="entry name" value="Piwi"/>
    <property type="match status" value="1"/>
</dbReference>
<keyword evidence="4" id="KW-0687">Ribonucleoprotein</keyword>
<proteinExistence type="inferred from homology"/>
<feature type="region of interest" description="Disordered" evidence="5">
    <location>
        <begin position="1"/>
        <end position="203"/>
    </location>
</feature>
<evidence type="ECO:0000259" key="7">
    <source>
        <dbReference type="PROSITE" id="PS50822"/>
    </source>
</evidence>